<dbReference type="GO" id="GO:0015035">
    <property type="term" value="F:protein-disulfide reductase activity"/>
    <property type="evidence" value="ECO:0007669"/>
    <property type="project" value="InterPro"/>
</dbReference>
<feature type="binding site" evidence="18">
    <location>
        <position position="159"/>
    </location>
    <ligand>
        <name>FAD</name>
        <dbReference type="ChEBI" id="CHEBI:57692"/>
    </ligand>
</feature>
<dbReference type="GO" id="GO:0071949">
    <property type="term" value="F:FAD binding"/>
    <property type="evidence" value="ECO:0007669"/>
    <property type="project" value="InterPro"/>
</dbReference>
<evidence type="ECO:0000256" key="13">
    <source>
        <dbReference type="ARBA" id="ARBA00023180"/>
    </source>
</evidence>
<dbReference type="GO" id="GO:0016972">
    <property type="term" value="F:thiol oxidase activity"/>
    <property type="evidence" value="ECO:0007669"/>
    <property type="project" value="InterPro"/>
</dbReference>
<keyword evidence="7" id="KW-0256">Endoplasmic reticulum</keyword>
<evidence type="ECO:0000256" key="3">
    <source>
        <dbReference type="ARBA" id="ARBA00008277"/>
    </source>
</evidence>
<evidence type="ECO:0000256" key="15">
    <source>
        <dbReference type="ARBA" id="ARBA00040786"/>
    </source>
</evidence>
<evidence type="ECO:0000256" key="8">
    <source>
        <dbReference type="ARBA" id="ARBA00022827"/>
    </source>
</evidence>
<feature type="binding site" evidence="18">
    <location>
        <position position="161"/>
    </location>
    <ligand>
        <name>FAD</name>
        <dbReference type="ChEBI" id="CHEBI:57692"/>
    </ligand>
</feature>
<keyword evidence="9" id="KW-0249">Electron transport</keyword>
<evidence type="ECO:0000256" key="9">
    <source>
        <dbReference type="ARBA" id="ARBA00022982"/>
    </source>
</evidence>
<name>A0A8B9ZL02_ANAPL</name>
<evidence type="ECO:0000313" key="20">
    <source>
        <dbReference type="Ensembl" id="ENSAPLP00020025255.1"/>
    </source>
</evidence>
<feature type="disulfide bond" evidence="19">
    <location>
        <begin position="110"/>
        <end position="139"/>
    </location>
</feature>
<dbReference type="Ensembl" id="ENSAPLT00020027226.1">
    <property type="protein sequence ID" value="ENSAPLP00020025255.1"/>
    <property type="gene ID" value="ENSAPLG00020017357.1"/>
</dbReference>
<dbReference type="SUPFAM" id="SSF110019">
    <property type="entry name" value="ERO1-like"/>
    <property type="match status" value="1"/>
</dbReference>
<keyword evidence="5" id="KW-0285">Flavoprotein</keyword>
<evidence type="ECO:0000256" key="12">
    <source>
        <dbReference type="ARBA" id="ARBA00023157"/>
    </source>
</evidence>
<evidence type="ECO:0000256" key="2">
    <source>
        <dbReference type="ARBA" id="ARBA00004367"/>
    </source>
</evidence>
<evidence type="ECO:0000256" key="19">
    <source>
        <dbReference type="PIRSR" id="PIRSR017205-3"/>
    </source>
</evidence>
<dbReference type="InterPro" id="IPR037192">
    <property type="entry name" value="ERO1-like_sf"/>
</dbReference>
<feature type="binding site" evidence="18">
    <location>
        <position position="251"/>
    </location>
    <ligand>
        <name>FAD</name>
        <dbReference type="ChEBI" id="CHEBI:57692"/>
    </ligand>
</feature>
<evidence type="ECO:0000256" key="1">
    <source>
        <dbReference type="ARBA" id="ARBA00001974"/>
    </source>
</evidence>
<evidence type="ECO:0000256" key="4">
    <source>
        <dbReference type="ARBA" id="ARBA00022448"/>
    </source>
</evidence>
<keyword evidence="11" id="KW-0472">Membrane</keyword>
<dbReference type="AlphaFoldDB" id="A0A8B9ZL02"/>
<evidence type="ECO:0000256" key="6">
    <source>
        <dbReference type="ARBA" id="ARBA00022729"/>
    </source>
</evidence>
<dbReference type="InterPro" id="IPR007266">
    <property type="entry name" value="Ero1"/>
</dbReference>
<organism evidence="20 21">
    <name type="scientific">Anas platyrhynchos</name>
    <name type="common">Mallard</name>
    <name type="synonym">Anas boschas</name>
    <dbReference type="NCBI Taxonomy" id="8839"/>
    <lineage>
        <taxon>Eukaryota</taxon>
        <taxon>Metazoa</taxon>
        <taxon>Chordata</taxon>
        <taxon>Craniata</taxon>
        <taxon>Vertebrata</taxon>
        <taxon>Euteleostomi</taxon>
        <taxon>Archelosauria</taxon>
        <taxon>Archosauria</taxon>
        <taxon>Dinosauria</taxon>
        <taxon>Saurischia</taxon>
        <taxon>Theropoda</taxon>
        <taxon>Coelurosauria</taxon>
        <taxon>Aves</taxon>
        <taxon>Neognathae</taxon>
        <taxon>Galloanserae</taxon>
        <taxon>Anseriformes</taxon>
        <taxon>Anatidae</taxon>
        <taxon>Anatinae</taxon>
        <taxon>Anas</taxon>
    </lineage>
</organism>
<dbReference type="PANTHER" id="PTHR12613">
    <property type="entry name" value="ERO1-RELATED"/>
    <property type="match status" value="1"/>
</dbReference>
<dbReference type="GO" id="GO:0034975">
    <property type="term" value="P:protein folding in endoplasmic reticulum"/>
    <property type="evidence" value="ECO:0007669"/>
    <property type="project" value="InterPro"/>
</dbReference>
<sequence length="419" mass="47916">SDAGGWQHPGKIPRRAAEREQVTGHIDDCTCDVETIDAFNNYKLFPRLNELLESDYFRYYKVNLKKPCPFWNDNSHCGIRDCAVKPCPTVSKESIFFTYSEEASNHAEECEEANRLGAVDESLRCNLPLEAFVTDPTLCFTDIHSPDAEYVDLLLNPERYTGYKGPDAWKIWNSIYEENCFKPQNVKRPLASGRGESLILLSGVCIEKRAFYKLISGLHASINIHLSARYLLQDTWSEKKWGPNVTEFQQRFDEVLTRGEGPRRLKNLYFLYLIELRALSKVLPFFDRPGFQLYTGNTSHDAEIKNLLLEILHLAKSFPLHFDENSFFAGNKKEAANILVCVWNNAGSEWDSCYGQGLGTVLKILFSENLIGKIPESGPSYGFRLTRQEIVALFNAFGRLVFLKDFQSMLLPMLKAQWS</sequence>
<keyword evidence="8 18" id="KW-0274">FAD</keyword>
<keyword evidence="13" id="KW-0325">Glycoprotein</keyword>
<reference evidence="20" key="3">
    <citation type="submission" date="2025-09" db="UniProtKB">
        <authorList>
            <consortium name="Ensembl"/>
        </authorList>
    </citation>
    <scope>IDENTIFICATION</scope>
</reference>
<feature type="binding site" evidence="18">
    <location>
        <position position="172"/>
    </location>
    <ligand>
        <name>FAD</name>
        <dbReference type="ChEBI" id="CHEBI:57692"/>
    </ligand>
</feature>
<reference evidence="20" key="2">
    <citation type="submission" date="2025-08" db="UniProtKB">
        <authorList>
            <consortium name="Ensembl"/>
        </authorList>
    </citation>
    <scope>IDENTIFICATION</scope>
</reference>
<comment type="cofactor">
    <cofactor evidence="1 18">
        <name>FAD</name>
        <dbReference type="ChEBI" id="CHEBI:57692"/>
    </cofactor>
</comment>
<dbReference type="Proteomes" id="UP000694400">
    <property type="component" value="Chromosome 5"/>
</dbReference>
<dbReference type="PIRSF" id="PIRSF017205">
    <property type="entry name" value="ERO1"/>
    <property type="match status" value="1"/>
</dbReference>
<evidence type="ECO:0000256" key="17">
    <source>
        <dbReference type="ARBA" id="ARBA00042500"/>
    </source>
</evidence>
<keyword evidence="12 19" id="KW-1015">Disulfide bond</keyword>
<dbReference type="Pfam" id="PF04137">
    <property type="entry name" value="ERO1"/>
    <property type="match status" value="1"/>
</dbReference>
<protein>
    <recommendedName>
        <fullName evidence="15">ERO1-like protein alpha</fullName>
    </recommendedName>
    <alternativeName>
        <fullName evidence="16">Endoplasmic reticulum oxidoreductase alpha</fullName>
    </alternativeName>
    <alternativeName>
        <fullName evidence="17">Oxidoreductin-1-L-alpha</fullName>
    </alternativeName>
</protein>
<keyword evidence="4" id="KW-0813">Transport</keyword>
<dbReference type="PANTHER" id="PTHR12613:SF1">
    <property type="entry name" value="ERO1-LIKE PROTEIN ALPHA"/>
    <property type="match status" value="1"/>
</dbReference>
<dbReference type="GO" id="GO:0005789">
    <property type="term" value="C:endoplasmic reticulum membrane"/>
    <property type="evidence" value="ECO:0007669"/>
    <property type="project" value="UniProtKB-SubCell"/>
</dbReference>
<evidence type="ECO:0000256" key="18">
    <source>
        <dbReference type="PIRSR" id="PIRSR017205-2"/>
    </source>
</evidence>
<keyword evidence="6" id="KW-0732">Signal</keyword>
<proteinExistence type="inferred from homology"/>
<evidence type="ECO:0000256" key="14">
    <source>
        <dbReference type="ARBA" id="ARBA00023284"/>
    </source>
</evidence>
<feature type="disulfide bond" description="Redox-active" evidence="19">
    <location>
        <begin position="77"/>
        <end position="82"/>
    </location>
</feature>
<keyword evidence="14" id="KW-0676">Redox-active center</keyword>
<comment type="subcellular location">
    <subcellularLocation>
        <location evidence="2">Endoplasmic reticulum membrane</location>
        <topology evidence="2">Peripheral membrane protein</topology>
        <orientation evidence="2">Lumenal side</orientation>
    </subcellularLocation>
</comment>
<comment type="similarity">
    <text evidence="3">Belongs to the EROs family.</text>
</comment>
<keyword evidence="10" id="KW-0560">Oxidoreductase</keyword>
<evidence type="ECO:0000256" key="7">
    <source>
        <dbReference type="ARBA" id="ARBA00022824"/>
    </source>
</evidence>
<evidence type="ECO:0000313" key="21">
    <source>
        <dbReference type="Proteomes" id="UP000694400"/>
    </source>
</evidence>
<reference evidence="20" key="1">
    <citation type="submission" date="2019-08" db="EMBL/GenBank/DDBJ databases">
        <title>Three high-quality genomes provides insights into domestication of ducks.</title>
        <authorList>
            <person name="Hou Z.C."/>
            <person name="Zhu F."/>
            <person name="Yin Z.T."/>
            <person name="Zhang F."/>
        </authorList>
    </citation>
    <scope>NUCLEOTIDE SEQUENCE [LARGE SCALE GENOMIC DNA]</scope>
</reference>
<feature type="binding site" evidence="18">
    <location>
        <position position="219"/>
    </location>
    <ligand>
        <name>FAD</name>
        <dbReference type="ChEBI" id="CHEBI:57692"/>
    </ligand>
</feature>
<accession>A0A8B9ZL02</accession>
<evidence type="ECO:0000256" key="16">
    <source>
        <dbReference type="ARBA" id="ARBA00041899"/>
    </source>
</evidence>
<evidence type="ECO:0000256" key="11">
    <source>
        <dbReference type="ARBA" id="ARBA00023136"/>
    </source>
</evidence>
<evidence type="ECO:0000256" key="5">
    <source>
        <dbReference type="ARBA" id="ARBA00022630"/>
    </source>
</evidence>
<feature type="binding site" evidence="18">
    <location>
        <position position="216"/>
    </location>
    <ligand>
        <name>FAD</name>
        <dbReference type="ChEBI" id="CHEBI:57692"/>
    </ligand>
</feature>
<evidence type="ECO:0000256" key="10">
    <source>
        <dbReference type="ARBA" id="ARBA00023002"/>
    </source>
</evidence>